<evidence type="ECO:0000256" key="2">
    <source>
        <dbReference type="ARBA" id="ARBA00022846"/>
    </source>
</evidence>
<evidence type="ECO:0000256" key="5">
    <source>
        <dbReference type="SAM" id="MobiDB-lite"/>
    </source>
</evidence>
<dbReference type="Proteomes" id="UP000077115">
    <property type="component" value="Unassembled WGS sequence"/>
</dbReference>
<dbReference type="OrthoDB" id="10067602at2759"/>
<dbReference type="EMBL" id="DS022300">
    <property type="protein sequence ID" value="OAJ36677.1"/>
    <property type="molecule type" value="Genomic_DNA"/>
</dbReference>
<feature type="compositionally biased region" description="Polar residues" evidence="5">
    <location>
        <begin position="251"/>
        <end position="263"/>
    </location>
</feature>
<feature type="domain" description="RIIa" evidence="6">
    <location>
        <begin position="15"/>
        <end position="52"/>
    </location>
</feature>
<proteinExistence type="inferred from homology"/>
<name>A0A177W9A2_BATDL</name>
<dbReference type="VEuPathDB" id="FungiDB:BDEG_20827"/>
<feature type="region of interest" description="Disordered" evidence="5">
    <location>
        <begin position="208"/>
        <end position="263"/>
    </location>
</feature>
<gene>
    <name evidence="7" type="ORF">BDEG_20827</name>
</gene>
<evidence type="ECO:0000259" key="6">
    <source>
        <dbReference type="SMART" id="SM00394"/>
    </source>
</evidence>
<reference evidence="7 8" key="1">
    <citation type="submission" date="2006-10" db="EMBL/GenBank/DDBJ databases">
        <title>The Genome Sequence of Batrachochytrium dendrobatidis JEL423.</title>
        <authorList>
            <consortium name="The Broad Institute Genome Sequencing Platform"/>
            <person name="Birren B."/>
            <person name="Lander E."/>
            <person name="Galagan J."/>
            <person name="Cuomo C."/>
            <person name="Devon K."/>
            <person name="Jaffe D."/>
            <person name="Butler J."/>
            <person name="Alvarez P."/>
            <person name="Gnerre S."/>
            <person name="Grabherr M."/>
            <person name="Kleber M."/>
            <person name="Mauceli E."/>
            <person name="Brockman W."/>
            <person name="Young S."/>
            <person name="LaButti K."/>
            <person name="Sykes S."/>
            <person name="DeCaprio D."/>
            <person name="Crawford M."/>
            <person name="Koehrsen M."/>
            <person name="Engels R."/>
            <person name="Montgomery P."/>
            <person name="Pearson M."/>
            <person name="Howarth C."/>
            <person name="Larson L."/>
            <person name="White J."/>
            <person name="O'Leary S."/>
            <person name="Kodira C."/>
            <person name="Zeng Q."/>
            <person name="Yandava C."/>
            <person name="Alvarado L."/>
            <person name="Longcore J."/>
            <person name="James T."/>
        </authorList>
    </citation>
    <scope>NUCLEOTIDE SEQUENCE [LARGE SCALE GENOMIC DNA]</scope>
    <source>
        <strain evidence="7 8">JEL423</strain>
    </source>
</reference>
<dbReference type="AlphaFoldDB" id="A0A177W9A2"/>
<dbReference type="PANTHER" id="PTHR14952">
    <property type="entry name" value="ROPPORIN-1-LIKE PROTEIN"/>
    <property type="match status" value="1"/>
</dbReference>
<dbReference type="SUPFAM" id="SSF47391">
    <property type="entry name" value="Dimerization-anchoring domain of cAMP-dependent PK regulatory subunit"/>
    <property type="match status" value="1"/>
</dbReference>
<keyword evidence="2" id="KW-0282">Flagellum</keyword>
<dbReference type="InterPro" id="IPR003117">
    <property type="entry name" value="cAMP_dep_PK_reg_su_I/II_a/b"/>
</dbReference>
<dbReference type="eggNOG" id="ENOG502RUC2">
    <property type="taxonomic scope" value="Eukaryota"/>
</dbReference>
<dbReference type="PANTHER" id="PTHR14952:SF9">
    <property type="entry name" value="EF-HAND DOMAIN-CONTAINING PROTEIN"/>
    <property type="match status" value="1"/>
</dbReference>
<reference evidence="7 8" key="2">
    <citation type="submission" date="2016-05" db="EMBL/GenBank/DDBJ databases">
        <title>Lineage-specific infection strategies underlie the spectrum of fungal disease in amphibians.</title>
        <authorList>
            <person name="Cuomo C.A."/>
            <person name="Farrer R.A."/>
            <person name="James T."/>
            <person name="Longcore J."/>
            <person name="Birren B."/>
        </authorList>
    </citation>
    <scope>NUCLEOTIDE SEQUENCE [LARGE SCALE GENOMIC DNA]</scope>
    <source>
        <strain evidence="7 8">JEL423</strain>
    </source>
</reference>
<keyword evidence="3" id="KW-0966">Cell projection</keyword>
<evidence type="ECO:0000256" key="3">
    <source>
        <dbReference type="ARBA" id="ARBA00023273"/>
    </source>
</evidence>
<organism evidence="7 8">
    <name type="scientific">Batrachochytrium dendrobatidis (strain JEL423)</name>
    <dbReference type="NCBI Taxonomy" id="403673"/>
    <lineage>
        <taxon>Eukaryota</taxon>
        <taxon>Fungi</taxon>
        <taxon>Fungi incertae sedis</taxon>
        <taxon>Chytridiomycota</taxon>
        <taxon>Chytridiomycota incertae sedis</taxon>
        <taxon>Chytridiomycetes</taxon>
        <taxon>Rhizophydiales</taxon>
        <taxon>Rhizophydiales incertae sedis</taxon>
        <taxon>Batrachochytrium</taxon>
    </lineage>
</organism>
<evidence type="ECO:0000313" key="8">
    <source>
        <dbReference type="Proteomes" id="UP000077115"/>
    </source>
</evidence>
<comment type="subcellular location">
    <subcellularLocation>
        <location evidence="1">Cell projection</location>
        <location evidence="1">Cilium</location>
        <location evidence="1">Flagellum</location>
    </subcellularLocation>
</comment>
<feature type="compositionally biased region" description="Basic and acidic residues" evidence="5">
    <location>
        <begin position="216"/>
        <end position="227"/>
    </location>
</feature>
<comment type="similarity">
    <text evidence="4">Belongs to the ropporin family.</text>
</comment>
<accession>A0A177W9A2</accession>
<keyword evidence="2" id="KW-0969">Cilium</keyword>
<evidence type="ECO:0000256" key="1">
    <source>
        <dbReference type="ARBA" id="ARBA00004230"/>
    </source>
</evidence>
<dbReference type="SMART" id="SM00394">
    <property type="entry name" value="RIIa"/>
    <property type="match status" value="1"/>
</dbReference>
<sequence length="263" mass="28976">MTEPLYSAEQIKIPSDLPEILKNYAKFIIKSQPADILASSSEYFARLAKQRTQANAGKRLSDMQLDAFYTKFSSSEERSSVSRKDIEEAASLANIPSAQVQDIFLLGGWTSDKIPWVKFWAFLCASAAGTLEATAELVCNLVGDNGKVPVALIQEVVVFLVEQDRAIDPAIGRNIVQAFEGISQREYPTKSVLEIVLKELQGNSLLNADAPVNPESDTHVHMDESHPPVDNMQQDEAANIDSFENKDEDMNTTGQEPANENAE</sequence>
<dbReference type="CDD" id="cd22985">
    <property type="entry name" value="DD_CrRSP11-like"/>
    <property type="match status" value="1"/>
</dbReference>
<dbReference type="Gene3D" id="1.20.890.10">
    <property type="entry name" value="cAMP-dependent protein kinase regulatory subunit, dimerization-anchoring domain"/>
    <property type="match status" value="1"/>
</dbReference>
<evidence type="ECO:0000256" key="4">
    <source>
        <dbReference type="ARBA" id="ARBA00035651"/>
    </source>
</evidence>
<protein>
    <recommendedName>
        <fullName evidence="6">RIIa domain-containing protein</fullName>
    </recommendedName>
</protein>
<dbReference type="GO" id="GO:0031514">
    <property type="term" value="C:motile cilium"/>
    <property type="evidence" value="ECO:0007669"/>
    <property type="project" value="UniProtKB-SubCell"/>
</dbReference>
<evidence type="ECO:0000313" key="7">
    <source>
        <dbReference type="EMBL" id="OAJ36677.1"/>
    </source>
</evidence>